<feature type="domain" description="ABC transmembrane type-1" evidence="8">
    <location>
        <begin position="71"/>
        <end position="275"/>
    </location>
</feature>
<dbReference type="Pfam" id="PF00528">
    <property type="entry name" value="BPD_transp_1"/>
    <property type="match status" value="1"/>
</dbReference>
<keyword evidence="6 7" id="KW-0472">Membrane</keyword>
<evidence type="ECO:0000256" key="7">
    <source>
        <dbReference type="RuleBase" id="RU363032"/>
    </source>
</evidence>
<keyword evidence="3" id="KW-1003">Cell membrane</keyword>
<comment type="similarity">
    <text evidence="7">Belongs to the binding-protein-dependent transport system permease family.</text>
</comment>
<dbReference type="EMBL" id="JABACJ020000009">
    <property type="protein sequence ID" value="MBU3876306.1"/>
    <property type="molecule type" value="Genomic_DNA"/>
</dbReference>
<reference evidence="9 10" key="1">
    <citation type="submission" date="2021-06" db="EMBL/GenBank/DDBJ databases">
        <title>Faecalicatena sp. nov. isolated from porcine feces.</title>
        <authorList>
            <person name="Oh B.S."/>
            <person name="Lee J.H."/>
        </authorList>
    </citation>
    <scope>NUCLEOTIDE SEQUENCE [LARGE SCALE GENOMIC DNA]</scope>
    <source>
        <strain evidence="9 10">AGMB00832</strain>
    </source>
</reference>
<keyword evidence="2 7" id="KW-0813">Transport</keyword>
<evidence type="ECO:0000256" key="1">
    <source>
        <dbReference type="ARBA" id="ARBA00004651"/>
    </source>
</evidence>
<evidence type="ECO:0000256" key="4">
    <source>
        <dbReference type="ARBA" id="ARBA00022692"/>
    </source>
</evidence>
<feature type="transmembrane region" description="Helical" evidence="7">
    <location>
        <begin position="70"/>
        <end position="97"/>
    </location>
</feature>
<feature type="transmembrane region" description="Helical" evidence="7">
    <location>
        <begin position="257"/>
        <end position="275"/>
    </location>
</feature>
<evidence type="ECO:0000256" key="6">
    <source>
        <dbReference type="ARBA" id="ARBA00023136"/>
    </source>
</evidence>
<sequence length="290" mass="32834">MKNKKFKPSRIIVYIFLILLAVSIIVPVGWVFLASIKENSEFYGNPWTLPKGFYFQNFIDAFSKAKMGDYFLNSIMVTVLALLILLVVALPAAYVLARYKFKGSKFLNVMFMGGLFINVNYIVVPIFLMLVDGDKMLKEWFGAGFFINNRFMVALIYAATALPFTIYLLSGFFVSIPKDYEEAAFVDGSGYFHTMVKIMMPMARPSIITIILFNFLSFWNEYIISMTLLTEKELKTLPVGLMQLMQAQKSAADYGRLYAGLIIVMLPTLILYILVQKKLTQGMSLGGLKG</sequence>
<dbReference type="PANTHER" id="PTHR32243">
    <property type="entry name" value="MALTOSE TRANSPORT SYSTEM PERMEASE-RELATED"/>
    <property type="match status" value="1"/>
</dbReference>
<keyword evidence="5 7" id="KW-1133">Transmembrane helix</keyword>
<dbReference type="RefSeq" id="WP_216241495.1">
    <property type="nucleotide sequence ID" value="NZ_JABACJ020000009.1"/>
</dbReference>
<protein>
    <submittedName>
        <fullName evidence="9">Carbohydrate ABC transporter permease</fullName>
    </submittedName>
</protein>
<proteinExistence type="inferred from homology"/>
<dbReference type="InterPro" id="IPR050901">
    <property type="entry name" value="BP-dep_ABC_trans_perm"/>
</dbReference>
<comment type="caution">
    <text evidence="9">The sequence shown here is derived from an EMBL/GenBank/DDBJ whole genome shotgun (WGS) entry which is preliminary data.</text>
</comment>
<accession>A0ABS6D4C9</accession>
<name>A0ABS6D4C9_9FIRM</name>
<dbReference type="Proteomes" id="UP000723714">
    <property type="component" value="Unassembled WGS sequence"/>
</dbReference>
<feature type="transmembrane region" description="Helical" evidence="7">
    <location>
        <begin position="207"/>
        <end position="229"/>
    </location>
</feature>
<dbReference type="InterPro" id="IPR000515">
    <property type="entry name" value="MetI-like"/>
</dbReference>
<keyword evidence="10" id="KW-1185">Reference proteome</keyword>
<gene>
    <name evidence="9" type="ORF">HGO97_010825</name>
</gene>
<organism evidence="9 10">
    <name type="scientific">Faecalicatena faecalis</name>
    <dbReference type="NCBI Taxonomy" id="2726362"/>
    <lineage>
        <taxon>Bacteria</taxon>
        <taxon>Bacillati</taxon>
        <taxon>Bacillota</taxon>
        <taxon>Clostridia</taxon>
        <taxon>Lachnospirales</taxon>
        <taxon>Lachnospiraceae</taxon>
        <taxon>Faecalicatena</taxon>
    </lineage>
</organism>
<evidence type="ECO:0000256" key="2">
    <source>
        <dbReference type="ARBA" id="ARBA00022448"/>
    </source>
</evidence>
<evidence type="ECO:0000259" key="8">
    <source>
        <dbReference type="PROSITE" id="PS50928"/>
    </source>
</evidence>
<feature type="transmembrane region" description="Helical" evidence="7">
    <location>
        <begin position="12"/>
        <end position="33"/>
    </location>
</feature>
<evidence type="ECO:0000256" key="3">
    <source>
        <dbReference type="ARBA" id="ARBA00022475"/>
    </source>
</evidence>
<evidence type="ECO:0000313" key="9">
    <source>
        <dbReference type="EMBL" id="MBU3876306.1"/>
    </source>
</evidence>
<feature type="transmembrane region" description="Helical" evidence="7">
    <location>
        <begin position="109"/>
        <end position="131"/>
    </location>
</feature>
<evidence type="ECO:0000256" key="5">
    <source>
        <dbReference type="ARBA" id="ARBA00022989"/>
    </source>
</evidence>
<dbReference type="CDD" id="cd06261">
    <property type="entry name" value="TM_PBP2"/>
    <property type="match status" value="1"/>
</dbReference>
<comment type="subcellular location">
    <subcellularLocation>
        <location evidence="1 7">Cell membrane</location>
        <topology evidence="1 7">Multi-pass membrane protein</topology>
    </subcellularLocation>
</comment>
<dbReference type="PROSITE" id="PS50928">
    <property type="entry name" value="ABC_TM1"/>
    <property type="match status" value="1"/>
</dbReference>
<evidence type="ECO:0000313" key="10">
    <source>
        <dbReference type="Proteomes" id="UP000723714"/>
    </source>
</evidence>
<feature type="transmembrane region" description="Helical" evidence="7">
    <location>
        <begin position="151"/>
        <end position="174"/>
    </location>
</feature>
<keyword evidence="4 7" id="KW-0812">Transmembrane</keyword>
<dbReference type="PANTHER" id="PTHR32243:SF24">
    <property type="entry name" value="DIACETYLCHITOBIOSE UPTAKE SYSTEM PERMEASE PROTEIN NGCG"/>
    <property type="match status" value="1"/>
</dbReference>